<keyword evidence="2" id="KW-1185">Reference proteome</keyword>
<dbReference type="CDD" id="cd03801">
    <property type="entry name" value="GT4_PimA-like"/>
    <property type="match status" value="1"/>
</dbReference>
<dbReference type="OrthoDB" id="9807209at2"/>
<dbReference type="HOGENOM" id="CLU_028014_0_1_0"/>
<dbReference type="Proteomes" id="UP000002508">
    <property type="component" value="Chromosome"/>
</dbReference>
<proteinExistence type="predicted"/>
<dbReference type="KEGG" id="cag:Cagg_0823"/>
<gene>
    <name evidence="1" type="ordered locus">Cagg_0823</name>
</gene>
<keyword evidence="1" id="KW-0808">Transferase</keyword>
<dbReference type="EMBL" id="CP001337">
    <property type="protein sequence ID" value="ACL23746.1"/>
    <property type="molecule type" value="Genomic_DNA"/>
</dbReference>
<protein>
    <submittedName>
        <fullName evidence="1">Glycosyl transferase group 1</fullName>
    </submittedName>
</protein>
<dbReference type="PANTHER" id="PTHR12526">
    <property type="entry name" value="GLYCOSYLTRANSFERASE"/>
    <property type="match status" value="1"/>
</dbReference>
<dbReference type="STRING" id="326427.Cagg_0823"/>
<reference evidence="1" key="1">
    <citation type="submission" date="2008-12" db="EMBL/GenBank/DDBJ databases">
        <title>Complete sequence of Chloroflexus aggregans DSM 9485.</title>
        <authorList>
            <consortium name="US DOE Joint Genome Institute"/>
            <person name="Lucas S."/>
            <person name="Copeland A."/>
            <person name="Lapidus A."/>
            <person name="Glavina del Rio T."/>
            <person name="Dalin E."/>
            <person name="Tice H."/>
            <person name="Pitluck S."/>
            <person name="Foster B."/>
            <person name="Larimer F."/>
            <person name="Land M."/>
            <person name="Hauser L."/>
            <person name="Kyrpides N."/>
            <person name="Mikhailova N."/>
            <person name="Bryant D."/>
            <person name="Richardson P."/>
        </authorList>
    </citation>
    <scope>NUCLEOTIDE SEQUENCE</scope>
    <source>
        <strain evidence="1">DSM 9485</strain>
    </source>
</reference>
<sequence length="411" mass="46098">MRILMLTLIAPYPPDSGPKIKTYYLLQYLCAHHEVTLVSLVRNEQERKNAESLRRICREVYTVPFQRSRWKDARFLLKSALTGDSFILSRDASPELHRLLHTLTSREYFDIIHADQLNMAPFAVDLPGGARIIDQHNAVWTIVARMATRFHLIRRIGLQIEARRLRRAEARLCSRFDGMLAVSKPDYTFLQLAAADAGVTLPPTTIIPIAIDTRNEMPVQHHAAPDTILSMATMFWPPNVDGVLWFAREVWPLVRQEVPHARVALVGARPPAPVRQLTADPAIDVPGYVAEPRPYLERTAALIVPVHAGGGMRVKILEALARGLPIVSTTIGYEGIDLTPDEHLLVGDTPTAFANAVIRLLRDPALGRQLAAQGRRVAEERYDWRVVYPAIEHLYANALQRAGSAVARRLC</sequence>
<dbReference type="RefSeq" id="WP_012616112.1">
    <property type="nucleotide sequence ID" value="NC_011831.1"/>
</dbReference>
<organism evidence="1 2">
    <name type="scientific">Chloroflexus aggregans (strain MD-66 / DSM 9485)</name>
    <dbReference type="NCBI Taxonomy" id="326427"/>
    <lineage>
        <taxon>Bacteria</taxon>
        <taxon>Bacillati</taxon>
        <taxon>Chloroflexota</taxon>
        <taxon>Chloroflexia</taxon>
        <taxon>Chloroflexales</taxon>
        <taxon>Chloroflexineae</taxon>
        <taxon>Chloroflexaceae</taxon>
        <taxon>Chloroflexus</taxon>
    </lineage>
</organism>
<name>B8G5N5_CHLAD</name>
<dbReference type="CAZy" id="GT4">
    <property type="family name" value="Glycosyltransferase Family 4"/>
</dbReference>
<accession>B8G5N5</accession>
<evidence type="ECO:0000313" key="2">
    <source>
        <dbReference type="Proteomes" id="UP000002508"/>
    </source>
</evidence>
<dbReference type="SUPFAM" id="SSF53756">
    <property type="entry name" value="UDP-Glycosyltransferase/glycogen phosphorylase"/>
    <property type="match status" value="1"/>
</dbReference>
<dbReference type="Pfam" id="PF13692">
    <property type="entry name" value="Glyco_trans_1_4"/>
    <property type="match status" value="1"/>
</dbReference>
<dbReference type="AlphaFoldDB" id="B8G5N5"/>
<dbReference type="GO" id="GO:0016757">
    <property type="term" value="F:glycosyltransferase activity"/>
    <property type="evidence" value="ECO:0007669"/>
    <property type="project" value="TreeGrafter"/>
</dbReference>
<dbReference type="PANTHER" id="PTHR12526:SF600">
    <property type="entry name" value="GLYCOSYL TRANSFERASE GROUP 1"/>
    <property type="match status" value="1"/>
</dbReference>
<evidence type="ECO:0000313" key="1">
    <source>
        <dbReference type="EMBL" id="ACL23746.1"/>
    </source>
</evidence>
<dbReference type="eggNOG" id="COG0438">
    <property type="taxonomic scope" value="Bacteria"/>
</dbReference>
<dbReference type="Gene3D" id="3.40.50.2000">
    <property type="entry name" value="Glycogen Phosphorylase B"/>
    <property type="match status" value="2"/>
</dbReference>